<protein>
    <submittedName>
        <fullName evidence="1">Uncharacterized protein</fullName>
    </submittedName>
</protein>
<dbReference type="PANTHER" id="PTHR38790:SF9">
    <property type="entry name" value="F-BOX DOMAIN-CONTAINING PROTEIN"/>
    <property type="match status" value="1"/>
</dbReference>
<sequence length="381" mass="44487">MNSRLLATPREIRDLIYEYALVRGFILVERAAATVPEADAKRCPEFYSQLARSYPLTRTRNHRRVWSVPRFDIGMPSFKGDPEDPPSHVRMTYQLARPCNLPFQDRIEINLLQTCQQIYHEARKVFYSKNVFGFKTTECVPTAFAFLCDRPADSLRLISSMELTLGEGTNLRGTAEAHYPVVPRSTDSLVLRYAYNHFTDLCTLLSTSRMRLRKLSLIIDGLHQFYRPVIPSPADSMLWEAQRMASPRPWVASWIHPLLKLDNPECLEVHWILDRPEICRMADTLSLMRRQMLVRTGYEQHGYSDILRKPKFDFRVSFRIHYQVVTQERTSICCELSRNDLLLCDDEDDDGRTKKLHSSEERLTKAWRRHIRNIFKASGCL</sequence>
<dbReference type="HOGENOM" id="CLU_729558_0_0_1"/>
<dbReference type="GeneID" id="19395012"/>
<dbReference type="RefSeq" id="XP_008022842.1">
    <property type="nucleotide sequence ID" value="XM_008024651.1"/>
</dbReference>
<organism evidence="1 2">
    <name type="scientific">Exserohilum turcicum (strain 28A)</name>
    <name type="common">Northern leaf blight fungus</name>
    <name type="synonym">Setosphaeria turcica</name>
    <dbReference type="NCBI Taxonomy" id="671987"/>
    <lineage>
        <taxon>Eukaryota</taxon>
        <taxon>Fungi</taxon>
        <taxon>Dikarya</taxon>
        <taxon>Ascomycota</taxon>
        <taxon>Pezizomycotina</taxon>
        <taxon>Dothideomycetes</taxon>
        <taxon>Pleosporomycetidae</taxon>
        <taxon>Pleosporales</taxon>
        <taxon>Pleosporineae</taxon>
        <taxon>Pleosporaceae</taxon>
        <taxon>Exserohilum</taxon>
    </lineage>
</organism>
<name>R0KLE8_EXST2</name>
<dbReference type="Proteomes" id="UP000016935">
    <property type="component" value="Unassembled WGS sequence"/>
</dbReference>
<proteinExistence type="predicted"/>
<accession>R0KLE8</accession>
<reference evidence="1 2" key="1">
    <citation type="journal article" date="2012" name="PLoS Pathog.">
        <title>Diverse lifestyles and strategies of plant pathogenesis encoded in the genomes of eighteen Dothideomycetes fungi.</title>
        <authorList>
            <person name="Ohm R.A."/>
            <person name="Feau N."/>
            <person name="Henrissat B."/>
            <person name="Schoch C.L."/>
            <person name="Horwitz B.A."/>
            <person name="Barry K.W."/>
            <person name="Condon B.J."/>
            <person name="Copeland A.C."/>
            <person name="Dhillon B."/>
            <person name="Glaser F."/>
            <person name="Hesse C.N."/>
            <person name="Kosti I."/>
            <person name="LaButti K."/>
            <person name="Lindquist E.A."/>
            <person name="Lucas S."/>
            <person name="Salamov A.A."/>
            <person name="Bradshaw R.E."/>
            <person name="Ciuffetti L."/>
            <person name="Hamelin R.C."/>
            <person name="Kema G.H.J."/>
            <person name="Lawrence C."/>
            <person name="Scott J.A."/>
            <person name="Spatafora J.W."/>
            <person name="Turgeon B.G."/>
            <person name="de Wit P.J.G.M."/>
            <person name="Zhong S."/>
            <person name="Goodwin S.B."/>
            <person name="Grigoriev I.V."/>
        </authorList>
    </citation>
    <scope>NUCLEOTIDE SEQUENCE [LARGE SCALE GENOMIC DNA]</scope>
    <source>
        <strain evidence="2">28A</strain>
    </source>
</reference>
<evidence type="ECO:0000313" key="1">
    <source>
        <dbReference type="EMBL" id="EOA89969.1"/>
    </source>
</evidence>
<keyword evidence="2" id="KW-1185">Reference proteome</keyword>
<evidence type="ECO:0000313" key="2">
    <source>
        <dbReference type="Proteomes" id="UP000016935"/>
    </source>
</evidence>
<dbReference type="AlphaFoldDB" id="R0KLE8"/>
<dbReference type="EMBL" id="KB908504">
    <property type="protein sequence ID" value="EOA89969.1"/>
    <property type="molecule type" value="Genomic_DNA"/>
</dbReference>
<dbReference type="PANTHER" id="PTHR38790">
    <property type="entry name" value="2EXR DOMAIN-CONTAINING PROTEIN-RELATED"/>
    <property type="match status" value="1"/>
</dbReference>
<gene>
    <name evidence="1" type="ORF">SETTUDRAFT_103861</name>
</gene>
<dbReference type="OrthoDB" id="5420711at2759"/>
<reference evidence="1 2" key="2">
    <citation type="journal article" date="2013" name="PLoS Genet.">
        <title>Comparative genome structure, secondary metabolite, and effector coding capacity across Cochliobolus pathogens.</title>
        <authorList>
            <person name="Condon B.J."/>
            <person name="Leng Y."/>
            <person name="Wu D."/>
            <person name="Bushley K.E."/>
            <person name="Ohm R.A."/>
            <person name="Otillar R."/>
            <person name="Martin J."/>
            <person name="Schackwitz W."/>
            <person name="Grimwood J."/>
            <person name="MohdZainudin N."/>
            <person name="Xue C."/>
            <person name="Wang R."/>
            <person name="Manning V.A."/>
            <person name="Dhillon B."/>
            <person name="Tu Z.J."/>
            <person name="Steffenson B.J."/>
            <person name="Salamov A."/>
            <person name="Sun H."/>
            <person name="Lowry S."/>
            <person name="LaButti K."/>
            <person name="Han J."/>
            <person name="Copeland A."/>
            <person name="Lindquist E."/>
            <person name="Barry K."/>
            <person name="Schmutz J."/>
            <person name="Baker S.E."/>
            <person name="Ciuffetti L.M."/>
            <person name="Grigoriev I.V."/>
            <person name="Zhong S."/>
            <person name="Turgeon B.G."/>
        </authorList>
    </citation>
    <scope>NUCLEOTIDE SEQUENCE [LARGE SCALE GENOMIC DNA]</scope>
    <source>
        <strain evidence="2">28A</strain>
    </source>
</reference>